<evidence type="ECO:0000313" key="1">
    <source>
        <dbReference type="EMBL" id="QDT91753.1"/>
    </source>
</evidence>
<keyword evidence="2" id="KW-1185">Reference proteome</keyword>
<dbReference type="AlphaFoldDB" id="A0A517VFG2"/>
<reference evidence="1 2" key="1">
    <citation type="submission" date="2019-02" db="EMBL/GenBank/DDBJ databases">
        <title>Deep-cultivation of Planctomycetes and their phenomic and genomic characterization uncovers novel biology.</title>
        <authorList>
            <person name="Wiegand S."/>
            <person name="Jogler M."/>
            <person name="Boedeker C."/>
            <person name="Pinto D."/>
            <person name="Vollmers J."/>
            <person name="Rivas-Marin E."/>
            <person name="Kohn T."/>
            <person name="Peeters S.H."/>
            <person name="Heuer A."/>
            <person name="Rast P."/>
            <person name="Oberbeckmann S."/>
            <person name="Bunk B."/>
            <person name="Jeske O."/>
            <person name="Meyerdierks A."/>
            <person name="Storesund J.E."/>
            <person name="Kallscheuer N."/>
            <person name="Luecker S."/>
            <person name="Lage O.M."/>
            <person name="Pohl T."/>
            <person name="Merkel B.J."/>
            <person name="Hornburger P."/>
            <person name="Mueller R.-W."/>
            <person name="Bruemmer F."/>
            <person name="Labrenz M."/>
            <person name="Spormann A.M."/>
            <person name="Op den Camp H."/>
            <person name="Overmann J."/>
            <person name="Amann R."/>
            <person name="Jetten M.S.M."/>
            <person name="Mascher T."/>
            <person name="Medema M.H."/>
            <person name="Devos D.P."/>
            <person name="Kaster A.-K."/>
            <person name="Ovreas L."/>
            <person name="Rohde M."/>
            <person name="Galperin M.Y."/>
            <person name="Jogler C."/>
        </authorList>
    </citation>
    <scope>NUCLEOTIDE SEQUENCE [LARGE SCALE GENOMIC DNA]</scope>
    <source>
        <strain evidence="1 2">Pan161</strain>
    </source>
</reference>
<protein>
    <submittedName>
        <fullName evidence="1">Uncharacterized protein</fullName>
    </submittedName>
</protein>
<dbReference type="RefSeq" id="WP_145228857.1">
    <property type="nucleotide sequence ID" value="NZ_CP036343.1"/>
</dbReference>
<accession>A0A517VFG2</accession>
<dbReference type="Proteomes" id="UP000316855">
    <property type="component" value="Chromosome"/>
</dbReference>
<evidence type="ECO:0000313" key="2">
    <source>
        <dbReference type="Proteomes" id="UP000316855"/>
    </source>
</evidence>
<dbReference type="OrthoDB" id="246010at2"/>
<name>A0A517VFG2_9PLAN</name>
<organism evidence="1 2">
    <name type="scientific">Gimesia algae</name>
    <dbReference type="NCBI Taxonomy" id="2527971"/>
    <lineage>
        <taxon>Bacteria</taxon>
        <taxon>Pseudomonadati</taxon>
        <taxon>Planctomycetota</taxon>
        <taxon>Planctomycetia</taxon>
        <taxon>Planctomycetales</taxon>
        <taxon>Planctomycetaceae</taxon>
        <taxon>Gimesia</taxon>
    </lineage>
</organism>
<proteinExistence type="predicted"/>
<gene>
    <name evidence="1" type="ORF">Pan161_34160</name>
</gene>
<dbReference type="KEGG" id="gax:Pan161_34160"/>
<sequence length="313" mass="35812">MNMPNDNNDQLPFFQNSNFEKPVTALEERQQLLAHHVRLVARKHNHALFVFGAQGGLGKSRTILQTLDEEGIEPILINSHITPLALYMTLFRYRGEETLFFDDCDSMYSSMPHLGLLRSCLWGSPRTVTYGSSQLPDGLPSEFDTTARFIFAANVMPRRNDAFKAVLSRCDLFELSATNAEVIDLMRSVSKKGFHQLTPEDCAKVIDYIAENADDRQLSMRLLGPSLRKLHYARGEGIDWRPMIKSQLRTLGRKNESTKRLDSKTKDLRILQIAIQKYPDSVQEQEKAWREATGKSRASFYRCLQRLRSEHGS</sequence>
<dbReference type="EMBL" id="CP036343">
    <property type="protein sequence ID" value="QDT91753.1"/>
    <property type="molecule type" value="Genomic_DNA"/>
</dbReference>